<keyword evidence="7 10" id="KW-0406">Ion transport</keyword>
<keyword evidence="6 10" id="KW-1133">Transmembrane helix</keyword>
<evidence type="ECO:0000313" key="11">
    <source>
        <dbReference type="EMBL" id="GAK54734.1"/>
    </source>
</evidence>
<evidence type="ECO:0000256" key="2">
    <source>
        <dbReference type="ARBA" id="ARBA00022448"/>
    </source>
</evidence>
<dbReference type="PANTHER" id="PTHR38662">
    <property type="entry name" value="COBALT TRANSPORT PROTEIN CBIN"/>
    <property type="match status" value="1"/>
</dbReference>
<dbReference type="InterPro" id="IPR003705">
    <property type="entry name" value="CbiN"/>
</dbReference>
<evidence type="ECO:0000256" key="9">
    <source>
        <dbReference type="ARBA" id="ARBA00023285"/>
    </source>
</evidence>
<evidence type="ECO:0000256" key="4">
    <source>
        <dbReference type="ARBA" id="ARBA00022573"/>
    </source>
</evidence>
<evidence type="ECO:0000313" key="12">
    <source>
        <dbReference type="Proteomes" id="UP000030700"/>
    </source>
</evidence>
<keyword evidence="4 10" id="KW-0169">Cobalamin biosynthesis</keyword>
<comment type="subcellular location">
    <subcellularLocation>
        <location evidence="10">Cell membrane</location>
        <topology evidence="10">Multi-pass membrane protein</topology>
    </subcellularLocation>
</comment>
<dbReference type="EMBL" id="DF820462">
    <property type="protein sequence ID" value="GAK54734.1"/>
    <property type="molecule type" value="Genomic_DNA"/>
</dbReference>
<dbReference type="HAMAP" id="MF_00330">
    <property type="entry name" value="CbiN"/>
    <property type="match status" value="1"/>
</dbReference>
<dbReference type="UniPathway" id="UPA00148"/>
<feature type="transmembrane region" description="Helical" evidence="10">
    <location>
        <begin position="7"/>
        <end position="26"/>
    </location>
</feature>
<keyword evidence="3 10" id="KW-1003">Cell membrane</keyword>
<accession>A0A081BTK3</accession>
<comment type="pathway">
    <text evidence="10">Cofactor biosynthesis; adenosylcobalamin biosynthesis.</text>
</comment>
<sequence length="98" mass="10654">MKPFGKWTRLMIACAVILLAIIPLLVNKQATFEGADGQAEAMIAQIAPDYQPWFQNLLEPPSGEIESLLFALQAAIGSGVVFFGIGYMIGKRKQAQLS</sequence>
<evidence type="ECO:0000256" key="3">
    <source>
        <dbReference type="ARBA" id="ARBA00022475"/>
    </source>
</evidence>
<evidence type="ECO:0000256" key="8">
    <source>
        <dbReference type="ARBA" id="ARBA00023136"/>
    </source>
</evidence>
<protein>
    <recommendedName>
        <fullName evidence="10">Cobalt transport protein CbiN</fullName>
    </recommendedName>
    <alternativeName>
        <fullName evidence="10">Energy-coupling factor transporter probable substrate-capture protein CbiN</fullName>
        <shortName evidence="10">ECF transporter S component CbiN</shortName>
    </alternativeName>
</protein>
<keyword evidence="12" id="KW-1185">Reference proteome</keyword>
<organism evidence="11">
    <name type="scientific">Candidatus Moduliflexus flocculans</name>
    <dbReference type="NCBI Taxonomy" id="1499966"/>
    <lineage>
        <taxon>Bacteria</taxon>
        <taxon>Candidatus Moduliflexota</taxon>
        <taxon>Candidatus Moduliflexia</taxon>
        <taxon>Candidatus Moduliflexales</taxon>
        <taxon>Candidatus Moduliflexaceae</taxon>
    </lineage>
</organism>
<name>A0A081BTK3_9BACT</name>
<evidence type="ECO:0000256" key="10">
    <source>
        <dbReference type="HAMAP-Rule" id="MF_00330"/>
    </source>
</evidence>
<feature type="transmembrane region" description="Helical" evidence="10">
    <location>
        <begin position="68"/>
        <end position="89"/>
    </location>
</feature>
<keyword evidence="9 10" id="KW-0170">Cobalt</keyword>
<dbReference type="HOGENOM" id="CLU_136197_2_0_0"/>
<dbReference type="NCBIfam" id="NF002780">
    <property type="entry name" value="PRK02898.1"/>
    <property type="match status" value="1"/>
</dbReference>
<dbReference type="GO" id="GO:0015087">
    <property type="term" value="F:cobalt ion transmembrane transporter activity"/>
    <property type="evidence" value="ECO:0007669"/>
    <property type="project" value="UniProtKB-UniRule"/>
</dbReference>
<comment type="similarity">
    <text evidence="10">Belongs to the CbiN family.</text>
</comment>
<gene>
    <name evidence="10" type="primary">cbiN</name>
    <name evidence="11" type="ORF">U14_06022</name>
</gene>
<dbReference type="Proteomes" id="UP000030700">
    <property type="component" value="Unassembled WGS sequence"/>
</dbReference>
<comment type="subunit">
    <text evidence="10">Forms an energy-coupling factor (ECF) transporter complex composed of an ATP-binding protein (A component, CbiO), a transmembrane protein (T component, CbiQ) and 2 possible substrate-capture proteins (S components, CbiM and CbiN) of unknown stoichimetry.</text>
</comment>
<keyword evidence="8 10" id="KW-0472">Membrane</keyword>
<keyword evidence="5 10" id="KW-0812">Transmembrane</keyword>
<keyword evidence="2 10" id="KW-0813">Transport</keyword>
<dbReference type="GO" id="GO:0005886">
    <property type="term" value="C:plasma membrane"/>
    <property type="evidence" value="ECO:0007669"/>
    <property type="project" value="UniProtKB-SubCell"/>
</dbReference>
<comment type="function">
    <text evidence="10">Part of the energy-coupling factor (ECF) transporter complex CbiMNOQ involved in cobalt import.</text>
</comment>
<dbReference type="PANTHER" id="PTHR38662:SF1">
    <property type="entry name" value="COBALT TRANSPORT PROTEIN CBIN"/>
    <property type="match status" value="1"/>
</dbReference>
<dbReference type="GO" id="GO:0009236">
    <property type="term" value="P:cobalamin biosynthetic process"/>
    <property type="evidence" value="ECO:0007669"/>
    <property type="project" value="UniProtKB-UniRule"/>
</dbReference>
<dbReference type="STRING" id="1499966.U14_06022"/>
<evidence type="ECO:0000256" key="6">
    <source>
        <dbReference type="ARBA" id="ARBA00022989"/>
    </source>
</evidence>
<proteinExistence type="inferred from homology"/>
<dbReference type="AlphaFoldDB" id="A0A081BTK3"/>
<reference evidence="11" key="1">
    <citation type="journal article" date="2015" name="PeerJ">
        <title>First genomic representation of candidate bacterial phylum KSB3 points to enhanced environmental sensing as a trigger of wastewater bulking.</title>
        <authorList>
            <person name="Sekiguchi Y."/>
            <person name="Ohashi A."/>
            <person name="Parks D.H."/>
            <person name="Yamauchi T."/>
            <person name="Tyson G.W."/>
            <person name="Hugenholtz P."/>
        </authorList>
    </citation>
    <scope>NUCLEOTIDE SEQUENCE [LARGE SCALE GENOMIC DNA]</scope>
</reference>
<evidence type="ECO:0000256" key="1">
    <source>
        <dbReference type="ARBA" id="ARBA00022426"/>
    </source>
</evidence>
<dbReference type="Pfam" id="PF02553">
    <property type="entry name" value="CbiN"/>
    <property type="match status" value="1"/>
</dbReference>
<evidence type="ECO:0000256" key="5">
    <source>
        <dbReference type="ARBA" id="ARBA00022692"/>
    </source>
</evidence>
<evidence type="ECO:0000256" key="7">
    <source>
        <dbReference type="ARBA" id="ARBA00023065"/>
    </source>
</evidence>
<keyword evidence="1 10" id="KW-0171">Cobalt transport</keyword>